<comment type="caution">
    <text evidence="10">The sequence shown here is derived from an EMBL/GenBank/DDBJ whole genome shotgun (WGS) entry which is preliminary data.</text>
</comment>
<keyword evidence="5 9" id="KW-0460">Magnesium</keyword>
<dbReference type="GO" id="GO:0043571">
    <property type="term" value="P:maintenance of CRISPR repeat elements"/>
    <property type="evidence" value="ECO:0007669"/>
    <property type="project" value="UniProtKB-UniRule"/>
</dbReference>
<dbReference type="Pfam" id="PF01867">
    <property type="entry name" value="Cas_Cas1"/>
    <property type="match status" value="1"/>
</dbReference>
<comment type="similarity">
    <text evidence="9">Belongs to the CRISPR-associated endonuclease Cas1 family.</text>
</comment>
<evidence type="ECO:0000256" key="7">
    <source>
        <dbReference type="ARBA" id="ARBA00023125"/>
    </source>
</evidence>
<evidence type="ECO:0000256" key="6">
    <source>
        <dbReference type="ARBA" id="ARBA00023118"/>
    </source>
</evidence>
<dbReference type="PANTHER" id="PTHR43219:SF1">
    <property type="entry name" value="CRISPR-ASSOCIATED ENDONUCLEASE CAS1"/>
    <property type="match status" value="1"/>
</dbReference>
<feature type="binding site" evidence="9">
    <location>
        <position position="157"/>
    </location>
    <ligand>
        <name>Mn(2+)</name>
        <dbReference type="ChEBI" id="CHEBI:29035"/>
    </ligand>
</feature>
<dbReference type="NCBIfam" id="TIGR00287">
    <property type="entry name" value="cas1"/>
    <property type="match status" value="1"/>
</dbReference>
<dbReference type="InterPro" id="IPR042211">
    <property type="entry name" value="CRISPR-assoc_Cas1_N"/>
</dbReference>
<dbReference type="EC" id="3.1.-.-" evidence="9"/>
<dbReference type="CDD" id="cd09722">
    <property type="entry name" value="Cas1_I-B"/>
    <property type="match status" value="1"/>
</dbReference>
<dbReference type="HAMAP" id="MF_01470">
    <property type="entry name" value="Cas1"/>
    <property type="match status" value="1"/>
</dbReference>
<feature type="binding site" evidence="9">
    <location>
        <position position="237"/>
    </location>
    <ligand>
        <name>Mn(2+)</name>
        <dbReference type="ChEBI" id="CHEBI:29035"/>
    </ligand>
</feature>
<reference evidence="10" key="1">
    <citation type="submission" date="2020-04" db="EMBL/GenBank/DDBJ databases">
        <title>Deep metagenomics examines the oral microbiome during advanced dental caries in children, revealing novel taxa and co-occurrences with host molecules.</title>
        <authorList>
            <person name="Baker J.L."/>
            <person name="Morton J.T."/>
            <person name="Dinis M."/>
            <person name="Alvarez R."/>
            <person name="Tran N.C."/>
            <person name="Knight R."/>
            <person name="Edlund A."/>
        </authorList>
    </citation>
    <scope>NUCLEOTIDE SEQUENCE</scope>
    <source>
        <strain evidence="10">JCVI_23_bin.11</strain>
    </source>
</reference>
<dbReference type="Proteomes" id="UP000758611">
    <property type="component" value="Unassembled WGS sequence"/>
</dbReference>
<dbReference type="GO" id="GO:0046872">
    <property type="term" value="F:metal ion binding"/>
    <property type="evidence" value="ECO:0007669"/>
    <property type="project" value="UniProtKB-UniRule"/>
</dbReference>
<keyword evidence="1 9" id="KW-0540">Nuclease</keyword>
<dbReference type="EMBL" id="JABZRE010000048">
    <property type="protein sequence ID" value="MBF1307682.1"/>
    <property type="molecule type" value="Genomic_DNA"/>
</dbReference>
<dbReference type="GO" id="GO:0051607">
    <property type="term" value="P:defense response to virus"/>
    <property type="evidence" value="ECO:0007669"/>
    <property type="project" value="UniProtKB-UniRule"/>
</dbReference>
<dbReference type="RefSeq" id="WP_278478565.1">
    <property type="nucleotide sequence ID" value="NZ_JABZRE010000048.1"/>
</dbReference>
<dbReference type="InterPro" id="IPR002729">
    <property type="entry name" value="CRISPR-assoc_Cas1"/>
</dbReference>
<protein>
    <recommendedName>
        <fullName evidence="9">CRISPR-associated endonuclease Cas1</fullName>
        <ecNumber evidence="9">3.1.-.-</ecNumber>
    </recommendedName>
</protein>
<evidence type="ECO:0000256" key="8">
    <source>
        <dbReference type="ARBA" id="ARBA00023211"/>
    </source>
</evidence>
<gene>
    <name evidence="10" type="primary">cas1b</name>
    <name evidence="9" type="synonym">cas1</name>
    <name evidence="10" type="ORF">HXM94_07900</name>
</gene>
<dbReference type="Gene3D" id="3.100.10.20">
    <property type="entry name" value="CRISPR-associated endonuclease Cas1, N-terminal domain"/>
    <property type="match status" value="1"/>
</dbReference>
<comment type="cofactor">
    <cofactor evidence="9">
        <name>Mg(2+)</name>
        <dbReference type="ChEBI" id="CHEBI:18420"/>
    </cofactor>
    <cofactor evidence="9">
        <name>Mn(2+)</name>
        <dbReference type="ChEBI" id="CHEBI:29035"/>
    </cofactor>
</comment>
<keyword evidence="8 9" id="KW-0464">Manganese</keyword>
<evidence type="ECO:0000256" key="2">
    <source>
        <dbReference type="ARBA" id="ARBA00022723"/>
    </source>
</evidence>
<evidence type="ECO:0000256" key="9">
    <source>
        <dbReference type="HAMAP-Rule" id="MF_01470"/>
    </source>
</evidence>
<dbReference type="InterPro" id="IPR019858">
    <property type="entry name" value="CRISPR-assoc_Cas1_HMARI/TNEAP"/>
</dbReference>
<dbReference type="NCBIfam" id="TIGR03641">
    <property type="entry name" value="cas1_HMARI"/>
    <property type="match status" value="1"/>
</dbReference>
<keyword evidence="7 9" id="KW-0238">DNA-binding</keyword>
<keyword evidence="4 9" id="KW-0378">Hydrolase</keyword>
<evidence type="ECO:0000256" key="5">
    <source>
        <dbReference type="ARBA" id="ARBA00022842"/>
    </source>
</evidence>
<accession>A0A930E4H6</accession>
<dbReference type="GO" id="GO:0004520">
    <property type="term" value="F:DNA endonuclease activity"/>
    <property type="evidence" value="ECO:0007669"/>
    <property type="project" value="InterPro"/>
</dbReference>
<feature type="binding site" evidence="9">
    <location>
        <position position="222"/>
    </location>
    <ligand>
        <name>Mn(2+)</name>
        <dbReference type="ChEBI" id="CHEBI:29035"/>
    </ligand>
</feature>
<dbReference type="GO" id="GO:0003677">
    <property type="term" value="F:DNA binding"/>
    <property type="evidence" value="ECO:0007669"/>
    <property type="project" value="UniProtKB-KW"/>
</dbReference>
<dbReference type="InterPro" id="IPR042206">
    <property type="entry name" value="CRISPR-assoc_Cas1_C"/>
</dbReference>
<dbReference type="AlphaFoldDB" id="A0A930E4H6"/>
<dbReference type="GO" id="GO:0016787">
    <property type="term" value="F:hydrolase activity"/>
    <property type="evidence" value="ECO:0007669"/>
    <property type="project" value="UniProtKB-KW"/>
</dbReference>
<evidence type="ECO:0000313" key="11">
    <source>
        <dbReference type="Proteomes" id="UP000758611"/>
    </source>
</evidence>
<sequence length="330" mass="39047">MKKSYFIYSESDLKRKDNTLQICMNNGNKKDIPIETVSDIYVMTEMGFNTSLINILSKYGISVHFFNYYNFYTGSFYPKEQNISGKLLVKQVEYFSDEDKRLILAKEFVRGATEGILRNLRYYNERGKNVKEFIEIISNLKRHIDLQTNISELMGIEGNIHKVYYDSWNTIIDKEINFEKRVKRPPDNLINTLISFVNTLIYTTVLSQIYITQLNPTVSYLHSPGDRRFSLALDIAEIFKPLIGDRMIFSLLNKKQITEKHFIEGLNYLQFTKQGSQIVLKEYEDRLNKTIKHKTLGKSVSYKYLIRLEAYKLVKHLMNEKEYESFKLWW</sequence>
<keyword evidence="6 9" id="KW-0051">Antiviral defense</keyword>
<name>A0A930E4H6_9FIRM</name>
<evidence type="ECO:0000313" key="10">
    <source>
        <dbReference type="EMBL" id="MBF1307682.1"/>
    </source>
</evidence>
<dbReference type="Gene3D" id="1.20.120.920">
    <property type="entry name" value="CRISPR-associated endonuclease Cas1, C-terminal domain"/>
    <property type="match status" value="1"/>
</dbReference>
<dbReference type="PANTHER" id="PTHR43219">
    <property type="entry name" value="CRISPR-ASSOCIATED ENDONUCLEASE CAS1"/>
    <property type="match status" value="1"/>
</dbReference>
<keyword evidence="3 9" id="KW-0255">Endonuclease</keyword>
<proteinExistence type="inferred from homology"/>
<evidence type="ECO:0000256" key="1">
    <source>
        <dbReference type="ARBA" id="ARBA00022722"/>
    </source>
</evidence>
<comment type="subunit">
    <text evidence="9">Homodimer, forms a heterotetramer with a Cas2 homodimer.</text>
</comment>
<organism evidence="10 11">
    <name type="scientific">Parvimonas micra</name>
    <dbReference type="NCBI Taxonomy" id="33033"/>
    <lineage>
        <taxon>Bacteria</taxon>
        <taxon>Bacillati</taxon>
        <taxon>Bacillota</taxon>
        <taxon>Tissierellia</taxon>
        <taxon>Tissierellales</taxon>
        <taxon>Peptoniphilaceae</taxon>
        <taxon>Parvimonas</taxon>
    </lineage>
</organism>
<keyword evidence="2 9" id="KW-0479">Metal-binding</keyword>
<evidence type="ECO:0000256" key="4">
    <source>
        <dbReference type="ARBA" id="ARBA00022801"/>
    </source>
</evidence>
<comment type="function">
    <text evidence="9">CRISPR (clustered regularly interspaced short palindromic repeat), is an adaptive immune system that provides protection against mobile genetic elements (viruses, transposable elements and conjugative plasmids). CRISPR clusters contain spacers, sequences complementary to antecedent mobile elements, and target invading nucleic acids. CRISPR clusters are transcribed and processed into CRISPR RNA (crRNA). Acts as a dsDNA endonuclease. Involved in the integration of spacer DNA into the CRISPR cassette.</text>
</comment>
<evidence type="ECO:0000256" key="3">
    <source>
        <dbReference type="ARBA" id="ARBA00022759"/>
    </source>
</evidence>